<dbReference type="STRING" id="74557.A0A1V9YHI0"/>
<feature type="non-terminal residue" evidence="1">
    <location>
        <position position="1"/>
    </location>
</feature>
<dbReference type="AlphaFoldDB" id="A0A1V9YHI0"/>
<keyword evidence="2" id="KW-1185">Reference proteome</keyword>
<sequence>IHPSLLSVNLSNNEIGESGGILLGETLAASTCTIRHFCIDIIVLIDLDLSWNQICLEGAIRIGRSLQSNTSIQHINLSMNRFGDRGGHALATALLNNKTLRTLDLSRNNLTGCAAVTLSYAIQHNSTLSRLALLNNDLGGTGTKALLHAVARGISCDIAISFRDSDVSCHYEVWLDLFYQEGDLEAFDPMCPSTKSPYILDLKNSPYHYVIACELVAAAAQSRCELYDIWAVERKHDSKNEIRTELDFHAGKASLVEKASGRLFELKKGDTLYIAARFVPLTVCPSSDVTTIGLLNVINVIKSRISTREMCAMLEIATFDLFLNLDQVKLFVEHLRSALDVVDIIARTLHAIVDSENTLGFILDNLSFSDMNRLLSTHGFLVLQFNPKNPTGRYSLDLTCRIHRKIAIWFAMINRFEATNSMRLCPKQRGNTSQQGNFSNFRNGKFNGHALEITEAFYDHLPIKGTLEFDYVSTTRPEDSPDNTVASVQESDVNAMLQRIEAELWSDYVPQHRRLDMKRQVVLLQHALCDFYVTTEHVRMIMQYFPKNLDGLRLKVVLAAHRYIVDMENFEVVYEKLLAIDRK</sequence>
<dbReference type="OrthoDB" id="120976at2759"/>
<reference evidence="1 2" key="1">
    <citation type="journal article" date="2014" name="Genome Biol. Evol.">
        <title>The secreted proteins of Achlya hypogyna and Thraustotheca clavata identify the ancestral oomycete secretome and reveal gene acquisitions by horizontal gene transfer.</title>
        <authorList>
            <person name="Misner I."/>
            <person name="Blouin N."/>
            <person name="Leonard G."/>
            <person name="Richards T.A."/>
            <person name="Lane C.E."/>
        </authorList>
    </citation>
    <scope>NUCLEOTIDE SEQUENCE [LARGE SCALE GENOMIC DNA]</scope>
    <source>
        <strain evidence="1 2">ATCC 34112</strain>
    </source>
</reference>
<dbReference type="SUPFAM" id="SSF52047">
    <property type="entry name" value="RNI-like"/>
    <property type="match status" value="1"/>
</dbReference>
<dbReference type="PANTHER" id="PTHR24114">
    <property type="entry name" value="LEUCINE RICH REPEAT FAMILY PROTEIN"/>
    <property type="match status" value="1"/>
</dbReference>
<proteinExistence type="predicted"/>
<comment type="caution">
    <text evidence="1">The sequence shown here is derived from an EMBL/GenBank/DDBJ whole genome shotgun (WGS) entry which is preliminary data.</text>
</comment>
<name>A0A1V9YHI0_9STRA</name>
<dbReference type="PANTHER" id="PTHR24114:SF2">
    <property type="entry name" value="F-BOX DOMAIN-CONTAINING PROTEIN-RELATED"/>
    <property type="match status" value="1"/>
</dbReference>
<dbReference type="InterPro" id="IPR032675">
    <property type="entry name" value="LRR_dom_sf"/>
</dbReference>
<evidence type="ECO:0000313" key="1">
    <source>
        <dbReference type="EMBL" id="OQR85203.1"/>
    </source>
</evidence>
<dbReference type="Pfam" id="PF13516">
    <property type="entry name" value="LRR_6"/>
    <property type="match status" value="4"/>
</dbReference>
<gene>
    <name evidence="1" type="ORF">THRCLA_10742</name>
</gene>
<dbReference type="Proteomes" id="UP000243217">
    <property type="component" value="Unassembled WGS sequence"/>
</dbReference>
<dbReference type="EMBL" id="JNBS01003843">
    <property type="protein sequence ID" value="OQR85203.1"/>
    <property type="molecule type" value="Genomic_DNA"/>
</dbReference>
<dbReference type="SMART" id="SM00368">
    <property type="entry name" value="LRR_RI"/>
    <property type="match status" value="5"/>
</dbReference>
<organism evidence="1 2">
    <name type="scientific">Thraustotheca clavata</name>
    <dbReference type="NCBI Taxonomy" id="74557"/>
    <lineage>
        <taxon>Eukaryota</taxon>
        <taxon>Sar</taxon>
        <taxon>Stramenopiles</taxon>
        <taxon>Oomycota</taxon>
        <taxon>Saprolegniomycetes</taxon>
        <taxon>Saprolegniales</taxon>
        <taxon>Achlyaceae</taxon>
        <taxon>Thraustotheca</taxon>
    </lineage>
</organism>
<feature type="non-terminal residue" evidence="1">
    <location>
        <position position="583"/>
    </location>
</feature>
<dbReference type="InterPro" id="IPR001611">
    <property type="entry name" value="Leu-rich_rpt"/>
</dbReference>
<dbReference type="InterPro" id="IPR052394">
    <property type="entry name" value="LRR-containing"/>
</dbReference>
<evidence type="ECO:0000313" key="2">
    <source>
        <dbReference type="Proteomes" id="UP000243217"/>
    </source>
</evidence>
<dbReference type="Gene3D" id="3.80.10.10">
    <property type="entry name" value="Ribonuclease Inhibitor"/>
    <property type="match status" value="1"/>
</dbReference>
<evidence type="ECO:0008006" key="3">
    <source>
        <dbReference type="Google" id="ProtNLM"/>
    </source>
</evidence>
<accession>A0A1V9YHI0</accession>
<protein>
    <recommendedName>
        <fullName evidence="3">RNI-like protein</fullName>
    </recommendedName>
</protein>